<dbReference type="AlphaFoldDB" id="A0A8X6UCG4"/>
<keyword evidence="2" id="KW-1185">Reference proteome</keyword>
<accession>A0A8X6UCG4</accession>
<dbReference type="OrthoDB" id="10475941at2759"/>
<dbReference type="EMBL" id="BMAW01027093">
    <property type="protein sequence ID" value="GFU00468.1"/>
    <property type="molecule type" value="Genomic_DNA"/>
</dbReference>
<evidence type="ECO:0000313" key="1">
    <source>
        <dbReference type="EMBL" id="GFU00468.1"/>
    </source>
</evidence>
<organism evidence="1 2">
    <name type="scientific">Nephila pilipes</name>
    <name type="common">Giant wood spider</name>
    <name type="synonym">Nephila maculata</name>
    <dbReference type="NCBI Taxonomy" id="299642"/>
    <lineage>
        <taxon>Eukaryota</taxon>
        <taxon>Metazoa</taxon>
        <taxon>Ecdysozoa</taxon>
        <taxon>Arthropoda</taxon>
        <taxon>Chelicerata</taxon>
        <taxon>Arachnida</taxon>
        <taxon>Araneae</taxon>
        <taxon>Araneomorphae</taxon>
        <taxon>Entelegynae</taxon>
        <taxon>Araneoidea</taxon>
        <taxon>Nephilidae</taxon>
        <taxon>Nephila</taxon>
    </lineage>
</organism>
<gene>
    <name evidence="1" type="ORF">NPIL_267111</name>
</gene>
<dbReference type="Proteomes" id="UP000887013">
    <property type="component" value="Unassembled WGS sequence"/>
</dbReference>
<proteinExistence type="predicted"/>
<reference evidence="1" key="1">
    <citation type="submission" date="2020-08" db="EMBL/GenBank/DDBJ databases">
        <title>Multicomponent nature underlies the extraordinary mechanical properties of spider dragline silk.</title>
        <authorList>
            <person name="Kono N."/>
            <person name="Nakamura H."/>
            <person name="Mori M."/>
            <person name="Yoshida Y."/>
            <person name="Ohtoshi R."/>
            <person name="Malay A.D."/>
            <person name="Moran D.A.P."/>
            <person name="Tomita M."/>
            <person name="Numata K."/>
            <person name="Arakawa K."/>
        </authorList>
    </citation>
    <scope>NUCLEOTIDE SEQUENCE</scope>
</reference>
<name>A0A8X6UCG4_NEPPI</name>
<sequence length="100" mass="11419">MICHDDIHLYISHFVYKASQNYSPGYFCSIFNKIPAVMKEAEPHYTSNRISRHRKMATTHSEVLFIYESFRDANHLSPAINSAISVTSNPSKETKSSPPK</sequence>
<protein>
    <submittedName>
        <fullName evidence="1">Uncharacterized protein</fullName>
    </submittedName>
</protein>
<evidence type="ECO:0000313" key="2">
    <source>
        <dbReference type="Proteomes" id="UP000887013"/>
    </source>
</evidence>
<comment type="caution">
    <text evidence="1">The sequence shown here is derived from an EMBL/GenBank/DDBJ whole genome shotgun (WGS) entry which is preliminary data.</text>
</comment>